<dbReference type="InterPro" id="IPR043128">
    <property type="entry name" value="Rev_trsase/Diguanyl_cyclase"/>
</dbReference>
<dbReference type="AlphaFoldDB" id="A0A2S5SRK1"/>
<evidence type="ECO:0000256" key="3">
    <source>
        <dbReference type="SAM" id="Phobius"/>
    </source>
</evidence>
<dbReference type="InterPro" id="IPR050469">
    <property type="entry name" value="Diguanylate_Cyclase"/>
</dbReference>
<proteinExistence type="predicted"/>
<dbReference type="Proteomes" id="UP000238605">
    <property type="component" value="Unassembled WGS sequence"/>
</dbReference>
<dbReference type="Gene3D" id="3.30.70.270">
    <property type="match status" value="1"/>
</dbReference>
<organism evidence="5 6">
    <name type="scientific">Caldimonas caldifontis</name>
    <dbReference type="NCBI Taxonomy" id="1452508"/>
    <lineage>
        <taxon>Bacteria</taxon>
        <taxon>Pseudomonadati</taxon>
        <taxon>Pseudomonadota</taxon>
        <taxon>Betaproteobacteria</taxon>
        <taxon>Burkholderiales</taxon>
        <taxon>Sphaerotilaceae</taxon>
        <taxon>Caldimonas</taxon>
    </lineage>
</organism>
<comment type="catalytic activity">
    <reaction evidence="2">
        <text>2 GTP = 3',3'-c-di-GMP + 2 diphosphate</text>
        <dbReference type="Rhea" id="RHEA:24898"/>
        <dbReference type="ChEBI" id="CHEBI:33019"/>
        <dbReference type="ChEBI" id="CHEBI:37565"/>
        <dbReference type="ChEBI" id="CHEBI:58805"/>
        <dbReference type="EC" id="2.7.7.65"/>
    </reaction>
</comment>
<accession>A0A2S5SRK1</accession>
<dbReference type="GO" id="GO:0005886">
    <property type="term" value="C:plasma membrane"/>
    <property type="evidence" value="ECO:0007669"/>
    <property type="project" value="TreeGrafter"/>
</dbReference>
<dbReference type="SUPFAM" id="SSF55073">
    <property type="entry name" value="Nucleotide cyclase"/>
    <property type="match status" value="1"/>
</dbReference>
<feature type="transmembrane region" description="Helical" evidence="3">
    <location>
        <begin position="118"/>
        <end position="139"/>
    </location>
</feature>
<evidence type="ECO:0000259" key="4">
    <source>
        <dbReference type="PROSITE" id="PS50887"/>
    </source>
</evidence>
<dbReference type="FunFam" id="3.30.70.270:FF:000001">
    <property type="entry name" value="Diguanylate cyclase domain protein"/>
    <property type="match status" value="1"/>
</dbReference>
<feature type="domain" description="GGDEF" evidence="4">
    <location>
        <begin position="254"/>
        <end position="385"/>
    </location>
</feature>
<evidence type="ECO:0000256" key="1">
    <source>
        <dbReference type="ARBA" id="ARBA00012528"/>
    </source>
</evidence>
<evidence type="ECO:0000313" key="5">
    <source>
        <dbReference type="EMBL" id="PPE65336.1"/>
    </source>
</evidence>
<dbReference type="EMBL" id="PSNX01000015">
    <property type="protein sequence ID" value="PPE65336.1"/>
    <property type="molecule type" value="Genomic_DNA"/>
</dbReference>
<dbReference type="InterPro" id="IPR000160">
    <property type="entry name" value="GGDEF_dom"/>
</dbReference>
<name>A0A2S5SRK1_9BURK</name>
<dbReference type="PANTHER" id="PTHR45138">
    <property type="entry name" value="REGULATORY COMPONENTS OF SENSORY TRANSDUCTION SYSTEM"/>
    <property type="match status" value="1"/>
</dbReference>
<protein>
    <recommendedName>
        <fullName evidence="1">diguanylate cyclase</fullName>
        <ecNumber evidence="1">2.7.7.65</ecNumber>
    </recommendedName>
</protein>
<dbReference type="GO" id="GO:0052621">
    <property type="term" value="F:diguanylate cyclase activity"/>
    <property type="evidence" value="ECO:0007669"/>
    <property type="project" value="UniProtKB-EC"/>
</dbReference>
<dbReference type="CDD" id="cd01949">
    <property type="entry name" value="GGDEF"/>
    <property type="match status" value="1"/>
</dbReference>
<dbReference type="Pfam" id="PF00990">
    <property type="entry name" value="GGDEF"/>
    <property type="match status" value="1"/>
</dbReference>
<reference evidence="5 6" key="1">
    <citation type="submission" date="2018-02" db="EMBL/GenBank/DDBJ databases">
        <title>Reclassifiation of [Polyangium] brachysporum DSM 7029 as Guopingzhaonella breviflexa gen. nov., sp. nov., a member of the family Comamonadaceae.</title>
        <authorList>
            <person name="Tang B."/>
        </authorList>
    </citation>
    <scope>NUCLEOTIDE SEQUENCE [LARGE SCALE GENOMIC DNA]</scope>
    <source>
        <strain evidence="5 6">BCRC 80649</strain>
    </source>
</reference>
<feature type="transmembrane region" description="Helical" evidence="3">
    <location>
        <begin position="61"/>
        <end position="83"/>
    </location>
</feature>
<dbReference type="InterPro" id="IPR029787">
    <property type="entry name" value="Nucleotide_cyclase"/>
</dbReference>
<feature type="transmembrane region" description="Helical" evidence="3">
    <location>
        <begin position="6"/>
        <end position="29"/>
    </location>
</feature>
<feature type="transmembrane region" description="Helical" evidence="3">
    <location>
        <begin position="195"/>
        <end position="214"/>
    </location>
</feature>
<dbReference type="SMART" id="SM00267">
    <property type="entry name" value="GGDEF"/>
    <property type="match status" value="1"/>
</dbReference>
<dbReference type="PANTHER" id="PTHR45138:SF9">
    <property type="entry name" value="DIGUANYLATE CYCLASE DGCM-RELATED"/>
    <property type="match status" value="1"/>
</dbReference>
<keyword evidence="3" id="KW-0472">Membrane</keyword>
<dbReference type="OrthoDB" id="9813903at2"/>
<dbReference type="GO" id="GO:1902201">
    <property type="term" value="P:negative regulation of bacterial-type flagellum-dependent cell motility"/>
    <property type="evidence" value="ECO:0007669"/>
    <property type="project" value="TreeGrafter"/>
</dbReference>
<dbReference type="RefSeq" id="WP_104303639.1">
    <property type="nucleotide sequence ID" value="NZ_PSNX01000015.1"/>
</dbReference>
<dbReference type="GO" id="GO:0043709">
    <property type="term" value="P:cell adhesion involved in single-species biofilm formation"/>
    <property type="evidence" value="ECO:0007669"/>
    <property type="project" value="TreeGrafter"/>
</dbReference>
<sequence length="385" mass="42127">METIAPLFISTGLTQALYAMGWLMVAVLIREHRTTARHFMGFCGFHAAALILMAGRGTLDPWWSVTGSNLCLIASYLMVWRGVTAFFQLEEQTRERQVVGVLAMLASLWIGPSPENSASRVVVVSIVIVWVIVRAVMAVRRPMGREFGTRLSWLINGPSMLMACLLGLRIIGVLLEPRPDTDIVTTTAAHPGFAYAAQIISAFVNFAYGGMLMARVMRRLDALSRTDGLTGLLNRRAMNDVLHDEWQRLGRHPSPLSVGLLDIDHFKAINDTHGHDVGDQVLKHVAATLQANVRPTDRLSRHGGEEFLLLMPDTDAAGAQQACERLRERIAASPAATTAGPLSITVSIGTTSARHSDARIDDVLIRADAALYASKRSGRNRVTLM</sequence>
<keyword evidence="6" id="KW-1185">Reference proteome</keyword>
<dbReference type="PROSITE" id="PS50887">
    <property type="entry name" value="GGDEF"/>
    <property type="match status" value="1"/>
</dbReference>
<dbReference type="EC" id="2.7.7.65" evidence="1"/>
<feature type="transmembrane region" description="Helical" evidence="3">
    <location>
        <begin position="151"/>
        <end position="175"/>
    </location>
</feature>
<evidence type="ECO:0000256" key="2">
    <source>
        <dbReference type="ARBA" id="ARBA00034247"/>
    </source>
</evidence>
<feature type="transmembrane region" description="Helical" evidence="3">
    <location>
        <begin position="36"/>
        <end position="55"/>
    </location>
</feature>
<comment type="caution">
    <text evidence="5">The sequence shown here is derived from an EMBL/GenBank/DDBJ whole genome shotgun (WGS) entry which is preliminary data.</text>
</comment>
<feature type="transmembrane region" description="Helical" evidence="3">
    <location>
        <begin position="95"/>
        <end position="112"/>
    </location>
</feature>
<gene>
    <name evidence="5" type="ORF">C1704_15475</name>
</gene>
<evidence type="ECO:0000313" key="6">
    <source>
        <dbReference type="Proteomes" id="UP000238605"/>
    </source>
</evidence>
<keyword evidence="3" id="KW-0812">Transmembrane</keyword>
<keyword evidence="3" id="KW-1133">Transmembrane helix</keyword>
<dbReference type="NCBIfam" id="TIGR00254">
    <property type="entry name" value="GGDEF"/>
    <property type="match status" value="1"/>
</dbReference>